<feature type="compositionally biased region" description="Low complexity" evidence="3">
    <location>
        <begin position="956"/>
        <end position="984"/>
    </location>
</feature>
<dbReference type="InterPro" id="IPR007587">
    <property type="entry name" value="SAPS"/>
</dbReference>
<gene>
    <name evidence="4" type="ORF">E0L32_006666</name>
</gene>
<dbReference type="EMBL" id="SKBQ01000038">
    <property type="protein sequence ID" value="TPX13021.1"/>
    <property type="molecule type" value="Genomic_DNA"/>
</dbReference>
<dbReference type="Proteomes" id="UP000319257">
    <property type="component" value="Unassembled WGS sequence"/>
</dbReference>
<dbReference type="GeneID" id="41974113"/>
<comment type="caution">
    <text evidence="4">The sequence shown here is derived from an EMBL/GenBank/DDBJ whole genome shotgun (WGS) entry which is preliminary data.</text>
</comment>
<feature type="compositionally biased region" description="Basic and acidic residues" evidence="3">
    <location>
        <begin position="1019"/>
        <end position="1028"/>
    </location>
</feature>
<feature type="compositionally biased region" description="Acidic residues" evidence="3">
    <location>
        <begin position="1030"/>
        <end position="1043"/>
    </location>
</feature>
<feature type="compositionally biased region" description="Basic and acidic residues" evidence="3">
    <location>
        <begin position="675"/>
        <end position="685"/>
    </location>
</feature>
<dbReference type="AlphaFoldDB" id="A0A507B7I7"/>
<dbReference type="PANTHER" id="PTHR12634">
    <property type="entry name" value="SIT4 YEAST -ASSOCIATING PROTEIN-RELATED"/>
    <property type="match status" value="1"/>
</dbReference>
<dbReference type="GO" id="GO:0019888">
    <property type="term" value="F:protein phosphatase regulator activity"/>
    <property type="evidence" value="ECO:0007669"/>
    <property type="project" value="TreeGrafter"/>
</dbReference>
<feature type="compositionally biased region" description="Basic and acidic residues" evidence="3">
    <location>
        <begin position="601"/>
        <end position="614"/>
    </location>
</feature>
<keyword evidence="2" id="KW-0131">Cell cycle</keyword>
<feature type="compositionally biased region" description="Basic and acidic residues" evidence="3">
    <location>
        <begin position="656"/>
        <end position="665"/>
    </location>
</feature>
<protein>
    <recommendedName>
        <fullName evidence="6">Extragenic suppressor of kinetochore protein 1</fullName>
    </recommendedName>
</protein>
<feature type="compositionally biased region" description="Low complexity" evidence="3">
    <location>
        <begin position="577"/>
        <end position="586"/>
    </location>
</feature>
<feature type="compositionally biased region" description="Basic and acidic residues" evidence="3">
    <location>
        <begin position="497"/>
        <end position="508"/>
    </location>
</feature>
<feature type="region of interest" description="Disordered" evidence="3">
    <location>
        <begin position="423"/>
        <end position="725"/>
    </location>
</feature>
<dbReference type="InParanoid" id="A0A507B7I7"/>
<evidence type="ECO:0000256" key="1">
    <source>
        <dbReference type="ARBA" id="ARBA00006180"/>
    </source>
</evidence>
<feature type="compositionally biased region" description="Acidic residues" evidence="3">
    <location>
        <begin position="987"/>
        <end position="1001"/>
    </location>
</feature>
<dbReference type="STRING" id="1093900.A0A507B7I7"/>
<organism evidence="4 5">
    <name type="scientific">Thyridium curvatum</name>
    <dbReference type="NCBI Taxonomy" id="1093900"/>
    <lineage>
        <taxon>Eukaryota</taxon>
        <taxon>Fungi</taxon>
        <taxon>Dikarya</taxon>
        <taxon>Ascomycota</taxon>
        <taxon>Pezizomycotina</taxon>
        <taxon>Sordariomycetes</taxon>
        <taxon>Sordariomycetidae</taxon>
        <taxon>Thyridiales</taxon>
        <taxon>Thyridiaceae</taxon>
        <taxon>Thyridium</taxon>
    </lineage>
</organism>
<sequence>MFWRFGGYANISAIDNILDKAEFTLEELLDESDLIQELKQHNGKLLDYLRQRQVLEKLLEYVVAPKLEPVAVPDDDEDGDDEKGKGRSLPFGRSRSSSRATDAGNEEEEAEKKRNKYAYVACEVLSSDNWSICEALMEPSSRDLLQKFWTFLERPTPLDPLQASYFTKVNESLFDKKTEEMIDFLKTIDGAIPHMLRHVDSPMVMDLLLKIISLERTESGQGVVEWLYTQNLMPSLLAFLDPKYSWATQTSAGDFMKAIITVSANASQNEQTCIGPNELTRQLVSRPCVQQLINYMLGGGNALTVGVGIVIEVIRKNNSDYDPDVGTEANSAPSSRDPIYLGTLLRMFADNVPNFMDLIMNAPAQKARLESTFGDKIEPLGFDRFKTCELMAELLHCSNMGLLNEVGSEGLIAARDAERQRLREEGKLEMPGTGRLDEMPSSSEELTMRISHHSSPADEGRRLEVTNVTAVPDDDGFEEVPAPSSHGGTGAEDEDTSHEFVKAEDELPSRANKPMPPSSFLDKDDEDDFVDEPLSSPRLKVSDDKVSTAAVPEEQRQYDDPELVVAPLSPSKRKPEAAPAADAVVESTAETADGNPEVGETAEKIEELSLEDARPSPSEASIDTERSEKTEAKEGEAAEPSITFTPTVSSIVTAVEDVKKSEESTLHPQEAPASFEKELSPHPEDLPAPLFSSSPAKPAATLATPAEPAEPIPVPAVDPEKDAADVDQGDVSIIVGHQPEAPPAPSAPEDHVEPVVGDYLKMQFVQHRVVPTILSFFFKYPWNNFLHNVVYDIVQQVFNGPMDRGYNPSLAVSLFEAADVTSKIIEGQLASEQSQAASKTRMGYMGHLTLIAEEVVKFTERHPPELLSETVLDKVMAQDWINYVEGALAETRERDNAILGGVRPEVAMSNRAAGGGGGLAGVGLTGLGSALSLGGGGGGGGGGSNALAEAGLNGGSLSDMQGGSESSSAGPFSISAGISSSFHSSSDEEDDDDVGDDEDINSEVSRGFDFSSRVPVDMRNWEDLRLDPSGDPDEMEVDEEDSVMLDGVGSGSEDEGPETGTGTGEQLEHGASDSGHAETRRPV</sequence>
<evidence type="ECO:0008006" key="6">
    <source>
        <dbReference type="Google" id="ProtNLM"/>
    </source>
</evidence>
<accession>A0A507B7I7</accession>
<feature type="region of interest" description="Disordered" evidence="3">
    <location>
        <begin position="956"/>
        <end position="1083"/>
    </location>
</feature>
<dbReference type="GO" id="GO:0005634">
    <property type="term" value="C:nucleus"/>
    <property type="evidence" value="ECO:0007669"/>
    <property type="project" value="TreeGrafter"/>
</dbReference>
<feature type="compositionally biased region" description="Polar residues" evidence="3">
    <location>
        <begin position="642"/>
        <end position="652"/>
    </location>
</feature>
<evidence type="ECO:0000256" key="3">
    <source>
        <dbReference type="SAM" id="MobiDB-lite"/>
    </source>
</evidence>
<dbReference type="OrthoDB" id="295029at2759"/>
<dbReference type="GO" id="GO:0019903">
    <property type="term" value="F:protein phosphatase binding"/>
    <property type="evidence" value="ECO:0007669"/>
    <property type="project" value="InterPro"/>
</dbReference>
<dbReference type="PANTHER" id="PTHR12634:SF8">
    <property type="entry name" value="FIERY MOUNTAIN, ISOFORM D"/>
    <property type="match status" value="1"/>
</dbReference>
<comment type="similarity">
    <text evidence="1">Belongs to the SAPS family.</text>
</comment>
<proteinExistence type="inferred from homology"/>
<evidence type="ECO:0000313" key="5">
    <source>
        <dbReference type="Proteomes" id="UP000319257"/>
    </source>
</evidence>
<feature type="compositionally biased region" description="Low complexity" evidence="3">
    <location>
        <begin position="695"/>
        <end position="707"/>
    </location>
</feature>
<feature type="compositionally biased region" description="Basic and acidic residues" evidence="3">
    <location>
        <begin position="455"/>
        <end position="464"/>
    </location>
</feature>
<dbReference type="RefSeq" id="XP_030994732.1">
    <property type="nucleotide sequence ID" value="XM_031141324.1"/>
</dbReference>
<dbReference type="Pfam" id="PF04499">
    <property type="entry name" value="SAPS"/>
    <property type="match status" value="1"/>
</dbReference>
<feature type="compositionally biased region" description="Basic and acidic residues" evidence="3">
    <location>
        <begin position="623"/>
        <end position="636"/>
    </location>
</feature>
<name>A0A507B7I7_9PEZI</name>
<feature type="compositionally biased region" description="Basic and acidic residues" evidence="3">
    <location>
        <begin position="1066"/>
        <end position="1083"/>
    </location>
</feature>
<reference evidence="4 5" key="1">
    <citation type="submission" date="2019-06" db="EMBL/GenBank/DDBJ databases">
        <title>Draft genome sequence of the filamentous fungus Phialemoniopsis curvata isolated from diesel fuel.</title>
        <authorList>
            <person name="Varaljay V.A."/>
            <person name="Lyon W.J."/>
            <person name="Crouch A.L."/>
            <person name="Drake C.E."/>
            <person name="Hollomon J.M."/>
            <person name="Nadeau L.J."/>
            <person name="Nunn H.S."/>
            <person name="Stevenson B.S."/>
            <person name="Bojanowski C.L."/>
            <person name="Crookes-Goodson W.J."/>
        </authorList>
    </citation>
    <scope>NUCLEOTIDE SEQUENCE [LARGE SCALE GENOMIC DNA]</scope>
    <source>
        <strain evidence="4 5">D216</strain>
    </source>
</reference>
<keyword evidence="5" id="KW-1185">Reference proteome</keyword>
<feature type="region of interest" description="Disordered" evidence="3">
    <location>
        <begin position="70"/>
        <end position="112"/>
    </location>
</feature>
<dbReference type="GO" id="GO:0005829">
    <property type="term" value="C:cytosol"/>
    <property type="evidence" value="ECO:0007669"/>
    <property type="project" value="TreeGrafter"/>
</dbReference>
<evidence type="ECO:0000256" key="2">
    <source>
        <dbReference type="ARBA" id="ARBA00023306"/>
    </source>
</evidence>
<evidence type="ECO:0000313" key="4">
    <source>
        <dbReference type="EMBL" id="TPX13021.1"/>
    </source>
</evidence>
<dbReference type="FunCoup" id="A0A507B7I7">
    <property type="interactions" value="960"/>
</dbReference>